<dbReference type="Proteomes" id="UP001524499">
    <property type="component" value="Unassembled WGS sequence"/>
</dbReference>
<gene>
    <name evidence="1" type="ORF">NP590_01405</name>
</gene>
<evidence type="ECO:0000313" key="1">
    <source>
        <dbReference type="EMBL" id="MCQ8102745.1"/>
    </source>
</evidence>
<name>A0ABT1TBA2_9GAMM</name>
<proteinExistence type="predicted"/>
<evidence type="ECO:0000313" key="2">
    <source>
        <dbReference type="Proteomes" id="UP001524499"/>
    </source>
</evidence>
<organism evidence="1 2">
    <name type="scientific">Methylomonas subterranea</name>
    <dbReference type="NCBI Taxonomy" id="2952225"/>
    <lineage>
        <taxon>Bacteria</taxon>
        <taxon>Pseudomonadati</taxon>
        <taxon>Pseudomonadota</taxon>
        <taxon>Gammaproteobacteria</taxon>
        <taxon>Methylococcales</taxon>
        <taxon>Methylococcaceae</taxon>
        <taxon>Methylomonas</taxon>
    </lineage>
</organism>
<dbReference type="RefSeq" id="WP_256600364.1">
    <property type="nucleotide sequence ID" value="NZ_JANIBJ010000002.1"/>
</dbReference>
<comment type="caution">
    <text evidence="1">The sequence shown here is derived from an EMBL/GenBank/DDBJ whole genome shotgun (WGS) entry which is preliminary data.</text>
</comment>
<reference evidence="1 2" key="1">
    <citation type="submission" date="2022-07" db="EMBL/GenBank/DDBJ databases">
        <title>Methylomonas rivi sp. nov., Methylomonas rosea sp. nov., Methylomonas aureus sp. nov. and Methylomonas subterranea sp. nov., four novel methanotrophs isolated from a freshwater creek and the deep terrestrial subsurface.</title>
        <authorList>
            <person name="Abin C."/>
            <person name="Sankaranarayanan K."/>
            <person name="Garner C."/>
            <person name="Sindelar R."/>
            <person name="Kotary K."/>
            <person name="Garner R."/>
            <person name="Barclay S."/>
            <person name="Lawson P."/>
            <person name="Krumholz L."/>
        </authorList>
    </citation>
    <scope>NUCLEOTIDE SEQUENCE [LARGE SCALE GENOMIC DNA]</scope>
    <source>
        <strain evidence="1 2">SURF-2</strain>
    </source>
</reference>
<evidence type="ECO:0008006" key="3">
    <source>
        <dbReference type="Google" id="ProtNLM"/>
    </source>
</evidence>
<dbReference type="EMBL" id="JANIBJ010000002">
    <property type="protein sequence ID" value="MCQ8102745.1"/>
    <property type="molecule type" value="Genomic_DNA"/>
</dbReference>
<keyword evidence="2" id="KW-1185">Reference proteome</keyword>
<accession>A0ABT1TBA2</accession>
<protein>
    <recommendedName>
        <fullName evidence="3">DUF2383 domain-containing protein</fullName>
    </recommendedName>
</protein>
<sequence>MKSVKKRFRTTLARLEDIAAELRLLAEDVAILAPVGELAESVLGACEILQREARQLHKADFVEWMLDNEVLYRLDELADGDVISLLEERFAQALGEAADGQVAEMLRQLLGKLDKKLVLLHENIQQLGGLLNEAQ</sequence>